<name>A0ACC2UVK4_9TREE</name>
<sequence length="348" mass="39378">MVLYRITDLALNSTDCSSSALVKVNLNSLYQLVLLDCEHVHGLFNPIQQATAFQYHNNKDPNPLFEPQQSIKLGSRHISFPFETTTSLTAYVGFQIYDLDECGLVRGDLRGLIIWLADKDRVLLKAVARIDRDKTSEFTMAPDDVRTFKIVGNMLRVFSWVLRSNKLFDVSDGPFYNSALSFPRPSLDLAASLLSFSSISVNPAIGDDPVFKGLDNIWKRVSEGINLNENELFFRAQERAWELAPFLVQVEDALQREKTAPPRVDWGHPIDLQQTAEYHSTEPDREHSWVSLQYHTLCSPQPASLTLVNSAQSLARDESTHDHHLLPVLQWISNQSFPGMISQLEPPI</sequence>
<evidence type="ECO:0000313" key="2">
    <source>
        <dbReference type="Proteomes" id="UP001227268"/>
    </source>
</evidence>
<proteinExistence type="predicted"/>
<dbReference type="EMBL" id="JASBWT010000066">
    <property type="protein sequence ID" value="KAJ9091058.1"/>
    <property type="molecule type" value="Genomic_DNA"/>
</dbReference>
<keyword evidence="2" id="KW-1185">Reference proteome</keyword>
<accession>A0ACC2UVK4</accession>
<organism evidence="1 2">
    <name type="scientific">Naganishia friedmannii</name>
    <dbReference type="NCBI Taxonomy" id="89922"/>
    <lineage>
        <taxon>Eukaryota</taxon>
        <taxon>Fungi</taxon>
        <taxon>Dikarya</taxon>
        <taxon>Basidiomycota</taxon>
        <taxon>Agaricomycotina</taxon>
        <taxon>Tremellomycetes</taxon>
        <taxon>Filobasidiales</taxon>
        <taxon>Filobasidiaceae</taxon>
        <taxon>Naganishia</taxon>
    </lineage>
</organism>
<evidence type="ECO:0000313" key="1">
    <source>
        <dbReference type="EMBL" id="KAJ9091058.1"/>
    </source>
</evidence>
<protein>
    <submittedName>
        <fullName evidence="1">Uncharacterized protein</fullName>
    </submittedName>
</protein>
<reference evidence="1" key="1">
    <citation type="submission" date="2023-04" db="EMBL/GenBank/DDBJ databases">
        <title>Draft Genome sequencing of Naganishia species isolated from polar environments using Oxford Nanopore Technology.</title>
        <authorList>
            <person name="Leo P."/>
            <person name="Venkateswaran K."/>
        </authorList>
    </citation>
    <scope>NUCLEOTIDE SEQUENCE</scope>
    <source>
        <strain evidence="1">MNA-CCFEE 5423</strain>
    </source>
</reference>
<comment type="caution">
    <text evidence="1">The sequence shown here is derived from an EMBL/GenBank/DDBJ whole genome shotgun (WGS) entry which is preliminary data.</text>
</comment>
<gene>
    <name evidence="1" type="ORF">QFC21_007326</name>
</gene>
<dbReference type="Proteomes" id="UP001227268">
    <property type="component" value="Unassembled WGS sequence"/>
</dbReference>